<feature type="transmembrane region" description="Helical" evidence="1">
    <location>
        <begin position="97"/>
        <end position="116"/>
    </location>
</feature>
<feature type="transmembrane region" description="Helical" evidence="1">
    <location>
        <begin position="32"/>
        <end position="49"/>
    </location>
</feature>
<keyword evidence="1" id="KW-0812">Transmembrane</keyword>
<keyword evidence="1" id="KW-1133">Transmembrane helix</keyword>
<dbReference type="RefSeq" id="WP_094814987.1">
    <property type="nucleotide sequence ID" value="NZ_PTRA01000003.1"/>
</dbReference>
<keyword evidence="3" id="KW-1185">Reference proteome</keyword>
<protein>
    <submittedName>
        <fullName evidence="2">Uncharacterized protein</fullName>
    </submittedName>
</protein>
<evidence type="ECO:0000256" key="1">
    <source>
        <dbReference type="SAM" id="Phobius"/>
    </source>
</evidence>
<sequence>MWRTLLPVLLVGIVFFLAPRLGLQAWIHPDSWDMLAFFACLGFLNYRLVKWGLADNGDKFVNFYLGSMVLRMILSFVFLIVYFFLGTLAIKHFILQFFVLYLFFTGFEIAGVYSNLRHFSEKKP</sequence>
<keyword evidence="1" id="KW-0472">Membrane</keyword>
<gene>
    <name evidence="2" type="ORF">C5O19_17815</name>
</gene>
<dbReference type="Proteomes" id="UP000239590">
    <property type="component" value="Unassembled WGS sequence"/>
</dbReference>
<evidence type="ECO:0000313" key="2">
    <source>
        <dbReference type="EMBL" id="PQA56205.1"/>
    </source>
</evidence>
<feature type="transmembrane region" description="Helical" evidence="1">
    <location>
        <begin position="61"/>
        <end position="85"/>
    </location>
</feature>
<organism evidence="2 3">
    <name type="scientific">Siphonobacter curvatus</name>
    <dbReference type="NCBI Taxonomy" id="2094562"/>
    <lineage>
        <taxon>Bacteria</taxon>
        <taxon>Pseudomonadati</taxon>
        <taxon>Bacteroidota</taxon>
        <taxon>Cytophagia</taxon>
        <taxon>Cytophagales</taxon>
        <taxon>Cytophagaceae</taxon>
        <taxon>Siphonobacter</taxon>
    </lineage>
</organism>
<name>A0A2S7IIW5_9BACT</name>
<comment type="caution">
    <text evidence="2">The sequence shown here is derived from an EMBL/GenBank/DDBJ whole genome shotgun (WGS) entry which is preliminary data.</text>
</comment>
<dbReference type="EMBL" id="PTRA01000003">
    <property type="protein sequence ID" value="PQA56205.1"/>
    <property type="molecule type" value="Genomic_DNA"/>
</dbReference>
<accession>A0A2S7IIW5</accession>
<proteinExistence type="predicted"/>
<dbReference type="OrthoDB" id="981547at2"/>
<dbReference type="AlphaFoldDB" id="A0A2S7IIW5"/>
<evidence type="ECO:0000313" key="3">
    <source>
        <dbReference type="Proteomes" id="UP000239590"/>
    </source>
</evidence>
<reference evidence="3" key="1">
    <citation type="submission" date="2018-02" db="EMBL/GenBank/DDBJ databases">
        <title>Genome sequencing of Solimonas sp. HR-BB.</title>
        <authorList>
            <person name="Lee Y."/>
            <person name="Jeon C.O."/>
        </authorList>
    </citation>
    <scope>NUCLEOTIDE SEQUENCE [LARGE SCALE GENOMIC DNA]</scope>
    <source>
        <strain evidence="3">HR-U</strain>
    </source>
</reference>